<feature type="transmembrane region" description="Helical" evidence="2">
    <location>
        <begin position="141"/>
        <end position="162"/>
    </location>
</feature>
<keyword evidence="6" id="KW-1185">Reference proteome</keyword>
<accession>A0A1I4SUK4</accession>
<keyword evidence="2" id="KW-1133">Transmembrane helix</keyword>
<name>A0A1I4SUK4_9PSEU</name>
<feature type="region of interest" description="Disordered" evidence="1">
    <location>
        <begin position="1"/>
        <end position="138"/>
    </location>
</feature>
<evidence type="ECO:0000256" key="2">
    <source>
        <dbReference type="SAM" id="Phobius"/>
    </source>
</evidence>
<keyword evidence="2" id="KW-0812">Transmembrane</keyword>
<dbReference type="AlphaFoldDB" id="A0A1I4SUK4"/>
<feature type="compositionally biased region" description="Low complexity" evidence="1">
    <location>
        <begin position="47"/>
        <end position="70"/>
    </location>
</feature>
<dbReference type="Proteomes" id="UP000199398">
    <property type="component" value="Unassembled WGS sequence"/>
</dbReference>
<dbReference type="RefSeq" id="WP_093146544.1">
    <property type="nucleotide sequence ID" value="NZ_FOUP01000001.1"/>
</dbReference>
<evidence type="ECO:0000313" key="5">
    <source>
        <dbReference type="Proteomes" id="UP000199398"/>
    </source>
</evidence>
<feature type="compositionally biased region" description="Polar residues" evidence="1">
    <location>
        <begin position="94"/>
        <end position="103"/>
    </location>
</feature>
<feature type="compositionally biased region" description="Pro residues" evidence="1">
    <location>
        <begin position="71"/>
        <end position="93"/>
    </location>
</feature>
<feature type="compositionally biased region" description="Basic and acidic residues" evidence="1">
    <location>
        <begin position="7"/>
        <end position="28"/>
    </location>
</feature>
<dbReference type="EMBL" id="FOUP01000001">
    <property type="protein sequence ID" value="SFM68218.1"/>
    <property type="molecule type" value="Genomic_DNA"/>
</dbReference>
<proteinExistence type="predicted"/>
<evidence type="ECO:0000256" key="1">
    <source>
        <dbReference type="SAM" id="MobiDB-lite"/>
    </source>
</evidence>
<organism evidence="4 5">
    <name type="scientific">Saccharopolyspora antimicrobica</name>
    <dbReference type="NCBI Taxonomy" id="455193"/>
    <lineage>
        <taxon>Bacteria</taxon>
        <taxon>Bacillati</taxon>
        <taxon>Actinomycetota</taxon>
        <taxon>Actinomycetes</taxon>
        <taxon>Pseudonocardiales</taxon>
        <taxon>Pseudonocardiaceae</taxon>
        <taxon>Saccharopolyspora</taxon>
    </lineage>
</organism>
<evidence type="ECO:0000313" key="6">
    <source>
        <dbReference type="Proteomes" id="UP000270697"/>
    </source>
</evidence>
<protein>
    <submittedName>
        <fullName evidence="4">Uncharacterized protein</fullName>
    </submittedName>
</protein>
<evidence type="ECO:0000313" key="4">
    <source>
        <dbReference type="EMBL" id="SFM68218.1"/>
    </source>
</evidence>
<feature type="compositionally biased region" description="Pro residues" evidence="1">
    <location>
        <begin position="104"/>
        <end position="113"/>
    </location>
</feature>
<dbReference type="Proteomes" id="UP000270697">
    <property type="component" value="Unassembled WGS sequence"/>
</dbReference>
<gene>
    <name evidence="3" type="ORF">ATL45_4350</name>
    <name evidence="4" type="ORF">SAMN05421805_1011152</name>
</gene>
<sequence>MTGEQADTQRETAPLRRDNSRIQPDRAPVDPGPGQSTRPVFPPPQRPAQQPTNPPTQQQANPPVQQQANPPVHPQTNPPVKQPTNPPVHPQTNPPGYQQANQLPPQPVNPPVRPTTNPGTSRQPMPEPPPSSRSKITPMGWALRGAGLFAISVVSGLIWLAVKPDAPEPEETPPLATKYDFQPIRREEGFLGCQNVSDYKIQEFFKNEECEHLTRALYNTTLPDGSRVLTSVVTVLMPNSDSAQRLDDLTTKDGTGNIRDLVDDGSEGTKDLPKLADKAYASDRQEHLVVIGDSAYYDKKTTNKDPILLDVSKEALKLGWPQDKG</sequence>
<evidence type="ECO:0000313" key="3">
    <source>
        <dbReference type="EMBL" id="RKT85994.1"/>
    </source>
</evidence>
<reference evidence="3 6" key="2">
    <citation type="submission" date="2018-10" db="EMBL/GenBank/DDBJ databases">
        <title>Sequencing the genomes of 1000 actinobacteria strains.</title>
        <authorList>
            <person name="Klenk H.-P."/>
        </authorList>
    </citation>
    <scope>NUCLEOTIDE SEQUENCE [LARGE SCALE GENOMIC DNA]</scope>
    <source>
        <strain evidence="3 6">DSM 45119</strain>
    </source>
</reference>
<dbReference type="STRING" id="455193.SAMN05421805_1011152"/>
<keyword evidence="2" id="KW-0472">Membrane</keyword>
<dbReference type="EMBL" id="RBXX01000002">
    <property type="protein sequence ID" value="RKT85994.1"/>
    <property type="molecule type" value="Genomic_DNA"/>
</dbReference>
<dbReference type="OrthoDB" id="3692129at2"/>
<reference evidence="4 5" key="1">
    <citation type="submission" date="2016-10" db="EMBL/GenBank/DDBJ databases">
        <authorList>
            <person name="de Groot N.N."/>
        </authorList>
    </citation>
    <scope>NUCLEOTIDE SEQUENCE [LARGE SCALE GENOMIC DNA]</scope>
    <source>
        <strain evidence="4 5">CPCC 201259</strain>
    </source>
</reference>